<dbReference type="InterPro" id="IPR011614">
    <property type="entry name" value="Catalase_core"/>
</dbReference>
<comment type="similarity">
    <text evidence="1">Belongs to the catalase family.</text>
</comment>
<dbReference type="Proteomes" id="UP000569092">
    <property type="component" value="Unassembled WGS sequence"/>
</dbReference>
<dbReference type="EC" id="1.11.1.-" evidence="1"/>
<keyword evidence="1 3" id="KW-0349">Heme</keyword>
<dbReference type="SMART" id="SM01060">
    <property type="entry name" value="Catalase"/>
    <property type="match status" value="1"/>
</dbReference>
<keyword evidence="1 3" id="KW-0408">Iron</keyword>
<dbReference type="SUPFAM" id="SSF56634">
    <property type="entry name" value="Heme-dependent catalase-like"/>
    <property type="match status" value="1"/>
</dbReference>
<organism evidence="5 6">
    <name type="scientific">Tunturiibacter lichenicola</name>
    <dbReference type="NCBI Taxonomy" id="2051959"/>
    <lineage>
        <taxon>Bacteria</taxon>
        <taxon>Pseudomonadati</taxon>
        <taxon>Acidobacteriota</taxon>
        <taxon>Terriglobia</taxon>
        <taxon>Terriglobales</taxon>
        <taxon>Acidobacteriaceae</taxon>
        <taxon>Tunturiibacter</taxon>
    </lineage>
</organism>
<dbReference type="Gene3D" id="2.40.180.10">
    <property type="entry name" value="Catalase core domain"/>
    <property type="match status" value="1"/>
</dbReference>
<keyword evidence="1 5" id="KW-0575">Peroxidase</keyword>
<comment type="caution">
    <text evidence="5">The sequence shown here is derived from an EMBL/GenBank/DDBJ whole genome shotgun (WGS) entry which is preliminary data.</text>
</comment>
<dbReference type="GO" id="GO:0046872">
    <property type="term" value="F:metal ion binding"/>
    <property type="evidence" value="ECO:0007669"/>
    <property type="project" value="UniProtKB-KW"/>
</dbReference>
<dbReference type="Pfam" id="PF00199">
    <property type="entry name" value="Catalase"/>
    <property type="match status" value="1"/>
</dbReference>
<dbReference type="InterPro" id="IPR024168">
    <property type="entry name" value="Catalase_SrpA-type_pred"/>
</dbReference>
<dbReference type="PIRSF" id="PIRSF000296">
    <property type="entry name" value="SrpA"/>
    <property type="match status" value="1"/>
</dbReference>
<dbReference type="GO" id="GO:0042744">
    <property type="term" value="P:hydrogen peroxide catabolic process"/>
    <property type="evidence" value="ECO:0007669"/>
    <property type="project" value="TreeGrafter"/>
</dbReference>
<protein>
    <recommendedName>
        <fullName evidence="1">Catalase-related peroxidase</fullName>
        <ecNumber evidence="1">1.11.1.-</ecNumber>
    </recommendedName>
</protein>
<dbReference type="EMBL" id="JACHDZ010000004">
    <property type="protein sequence ID" value="MBB5344993.1"/>
    <property type="molecule type" value="Genomic_DNA"/>
</dbReference>
<sequence>MPLPTDEKIIALSQQLLQQFDTIFGLNPGFRPAHAKGTMLTGMFTPSAEAATLTKAPHILRQSTPVTVRFSDSTGIPLVPDNDPNANPRGFAIRFNLAEHVHTDIVSHSTDGFPTRTGPEFLELLKALATSDPKNFAGSPLEAFLGSHPKALAFVQAPKPAPSSFAQESYFGVTAMKFTNKDGISRFGRYRIVPEAGNDHLDDAAAAAKDANYLIDEIAERVAKGPIKFKILVQLANDGDVVDDATNHWPNDRKVVELGSFALTALVADSAHEQKQIIFDPIPRVDGIEPSDDPLLELRAAIYLLSGRRRRAA</sequence>
<accession>A0A7W8J972</accession>
<dbReference type="AlphaFoldDB" id="A0A7W8J972"/>
<feature type="binding site" description="axial binding residue" evidence="3">
    <location>
        <position position="303"/>
    </location>
    <ligand>
        <name>heme</name>
        <dbReference type="ChEBI" id="CHEBI:30413"/>
    </ligand>
    <ligandPart>
        <name>Fe</name>
        <dbReference type="ChEBI" id="CHEBI:18248"/>
    </ligandPart>
</feature>
<dbReference type="PANTHER" id="PTHR11465">
    <property type="entry name" value="CATALASE"/>
    <property type="match status" value="1"/>
</dbReference>
<evidence type="ECO:0000259" key="4">
    <source>
        <dbReference type="SMART" id="SM01060"/>
    </source>
</evidence>
<dbReference type="PANTHER" id="PTHR11465:SF62">
    <property type="entry name" value="CATALASE T"/>
    <property type="match status" value="1"/>
</dbReference>
<evidence type="ECO:0000256" key="1">
    <source>
        <dbReference type="PIRNR" id="PIRNR000296"/>
    </source>
</evidence>
<evidence type="ECO:0000256" key="3">
    <source>
        <dbReference type="PIRSR" id="PIRSR000296-2"/>
    </source>
</evidence>
<comment type="cofactor">
    <cofactor evidence="1">
        <name>heme</name>
        <dbReference type="ChEBI" id="CHEBI:30413"/>
    </cofactor>
</comment>
<dbReference type="InterPro" id="IPR020835">
    <property type="entry name" value="Catalase_sf"/>
</dbReference>
<evidence type="ECO:0000313" key="6">
    <source>
        <dbReference type="Proteomes" id="UP000569092"/>
    </source>
</evidence>
<evidence type="ECO:0000313" key="5">
    <source>
        <dbReference type="EMBL" id="MBB5344993.1"/>
    </source>
</evidence>
<dbReference type="Gene3D" id="1.20.1280.120">
    <property type="match status" value="1"/>
</dbReference>
<reference evidence="5 6" key="1">
    <citation type="submission" date="2020-08" db="EMBL/GenBank/DDBJ databases">
        <title>Genomic Encyclopedia of Type Strains, Phase IV (KMG-V): Genome sequencing to study the core and pangenomes of soil and plant-associated prokaryotes.</title>
        <authorList>
            <person name="Whitman W."/>
        </authorList>
    </citation>
    <scope>NUCLEOTIDE SEQUENCE [LARGE SCALE GENOMIC DNA]</scope>
    <source>
        <strain evidence="5 6">M8US30</strain>
    </source>
</reference>
<dbReference type="PROSITE" id="PS51402">
    <property type="entry name" value="CATALASE_3"/>
    <property type="match status" value="1"/>
</dbReference>
<dbReference type="GO" id="GO:0042542">
    <property type="term" value="P:response to hydrogen peroxide"/>
    <property type="evidence" value="ECO:0007669"/>
    <property type="project" value="TreeGrafter"/>
</dbReference>
<dbReference type="GO" id="GO:0020037">
    <property type="term" value="F:heme binding"/>
    <property type="evidence" value="ECO:0007669"/>
    <property type="project" value="InterPro"/>
</dbReference>
<dbReference type="InterPro" id="IPR018028">
    <property type="entry name" value="Catalase"/>
</dbReference>
<dbReference type="CDD" id="cd08153">
    <property type="entry name" value="srpA_like"/>
    <property type="match status" value="1"/>
</dbReference>
<dbReference type="GO" id="GO:0005737">
    <property type="term" value="C:cytoplasm"/>
    <property type="evidence" value="ECO:0007669"/>
    <property type="project" value="TreeGrafter"/>
</dbReference>
<feature type="active site" evidence="2">
    <location>
        <position position="34"/>
    </location>
</feature>
<proteinExistence type="inferred from homology"/>
<keyword evidence="1 3" id="KW-0479">Metal-binding</keyword>
<feature type="domain" description="Catalase core" evidence="4">
    <location>
        <begin position="1"/>
        <end position="313"/>
    </location>
</feature>
<name>A0A7W8J972_9BACT</name>
<gene>
    <name evidence="5" type="ORF">HDF10_002979</name>
</gene>
<dbReference type="GO" id="GO:0004096">
    <property type="term" value="F:catalase activity"/>
    <property type="evidence" value="ECO:0007669"/>
    <property type="project" value="InterPro"/>
</dbReference>
<keyword evidence="1 5" id="KW-0560">Oxidoreductase</keyword>
<comment type="function">
    <text evidence="1">Has an organic peroxide-dependent peroxidase activity.</text>
</comment>
<evidence type="ECO:0000256" key="2">
    <source>
        <dbReference type="PIRSR" id="PIRSR000296-1"/>
    </source>
</evidence>